<comment type="similarity">
    <text evidence="9">Belongs to the peptidase M16 family.</text>
</comment>
<feature type="compositionally biased region" description="Low complexity" evidence="10">
    <location>
        <begin position="35"/>
        <end position="59"/>
    </location>
</feature>
<dbReference type="InterPro" id="IPR011249">
    <property type="entry name" value="Metalloenz_LuxS/M16"/>
</dbReference>
<evidence type="ECO:0000259" key="11">
    <source>
        <dbReference type="Pfam" id="PF00675"/>
    </source>
</evidence>
<dbReference type="PANTHER" id="PTHR11851:SF149">
    <property type="entry name" value="GH01077P"/>
    <property type="match status" value="1"/>
</dbReference>
<dbReference type="InterPro" id="IPR001431">
    <property type="entry name" value="Pept_M16_Zn_BS"/>
</dbReference>
<dbReference type="Pfam" id="PF05193">
    <property type="entry name" value="Peptidase_M16_C"/>
    <property type="match status" value="1"/>
</dbReference>
<dbReference type="InterPro" id="IPR050361">
    <property type="entry name" value="MPP/UQCRC_Complex"/>
</dbReference>
<dbReference type="FunFam" id="3.30.830.10:FF:000008">
    <property type="entry name" value="Mitochondrial-processing peptidase subunit beta"/>
    <property type="match status" value="1"/>
</dbReference>
<keyword evidence="6" id="KW-0862">Zinc</keyword>
<reference evidence="13 14" key="1">
    <citation type="submission" date="2017-03" db="EMBL/GenBank/DDBJ databases">
        <title>WGS assembly of Porphyra umbilicalis.</title>
        <authorList>
            <person name="Brawley S.H."/>
            <person name="Blouin N.A."/>
            <person name="Ficko-Blean E."/>
            <person name="Wheeler G.L."/>
            <person name="Lohr M."/>
            <person name="Goodson H.V."/>
            <person name="Jenkins J.W."/>
            <person name="Blaby-Haas C.E."/>
            <person name="Helliwell K.E."/>
            <person name="Chan C."/>
            <person name="Marriage T."/>
            <person name="Bhattacharya D."/>
            <person name="Klein A.S."/>
            <person name="Badis Y."/>
            <person name="Brodie J."/>
            <person name="Cao Y."/>
            <person name="Collen J."/>
            <person name="Dittami S.M."/>
            <person name="Gachon C.M."/>
            <person name="Green B.R."/>
            <person name="Karpowicz S."/>
            <person name="Kim J.W."/>
            <person name="Kudahl U."/>
            <person name="Lin S."/>
            <person name="Michel G."/>
            <person name="Mittag M."/>
            <person name="Olson B.J."/>
            <person name="Pangilinan J."/>
            <person name="Peng Y."/>
            <person name="Qiu H."/>
            <person name="Shu S."/>
            <person name="Singer J.T."/>
            <person name="Smith A.G."/>
            <person name="Sprecher B.N."/>
            <person name="Wagner V."/>
            <person name="Wang W."/>
            <person name="Wang Z.-Y."/>
            <person name="Yan J."/>
            <person name="Yarish C."/>
            <person name="Zoeuner-Riek S."/>
            <person name="Zhuang Y."/>
            <person name="Zou Y."/>
            <person name="Lindquist E.A."/>
            <person name="Grimwood J."/>
            <person name="Barry K."/>
            <person name="Rokhsar D.S."/>
            <person name="Schmutz J."/>
            <person name="Stiller J.W."/>
            <person name="Grossman A.R."/>
            <person name="Prochnik S.E."/>
        </authorList>
    </citation>
    <scope>NUCLEOTIDE SEQUENCE [LARGE SCALE GENOMIC DNA]</scope>
    <source>
        <strain evidence="13">4086291</strain>
    </source>
</reference>
<keyword evidence="3" id="KW-0645">Protease</keyword>
<evidence type="ECO:0000256" key="8">
    <source>
        <dbReference type="ARBA" id="ARBA00023128"/>
    </source>
</evidence>
<keyword evidence="8" id="KW-0496">Mitochondrion</keyword>
<evidence type="ECO:0000256" key="2">
    <source>
        <dbReference type="ARBA" id="ARBA00004173"/>
    </source>
</evidence>
<comment type="cofactor">
    <cofactor evidence="1">
        <name>Zn(2+)</name>
        <dbReference type="ChEBI" id="CHEBI:29105"/>
    </cofactor>
</comment>
<sequence length="530" mass="56049">MGGGTLARLLSSSSSSAAAAAAAAPASRRLLASAAAAGARLATPTPSTGPAGAAASSPPRKGGVVGAIRSALGDAASPLPPGYKVDEQFLHETPTHVTTLSNGLRVATERHPVGAATVGVWVDAGSRFETEDTNGAAHFLEHLVFKGSAAMSQRALETTVENMGANFNAYTSREQTAYFGRAVTAHVPELTNILADILLNSEMSPASVERERDVILREYAEVNKLPEEELFDNLHATAFQGTPLAQTILGSEDCIRSLQRPDLRAYVKRHYQPHRMVLVGAGDVDHDTFATQADKLFGGMRSDPDAESAAQLVAARPCFLTGSDMRVRDDYAPDAHFVIAVESCGWAHADAVAFMVLESLLGGWERYATTGDVVSSRLANGLHATPSAKRVGAFNTSYADTGLFGLSAVAAPHDLDDVVSVMMGELVRLHTAVDEGALAAAKAALKTRMMAAADGSTAAAEETARQLLVYGRKVPLAEWVARIDAVDAAAIKRLVGKYVWDREVAVSALGNVSQLPDLTWIRRRTFSTLY</sequence>
<evidence type="ECO:0000256" key="9">
    <source>
        <dbReference type="RuleBase" id="RU004447"/>
    </source>
</evidence>
<keyword evidence="14" id="KW-1185">Reference proteome</keyword>
<feature type="region of interest" description="Disordered" evidence="10">
    <location>
        <begin position="35"/>
        <end position="62"/>
    </location>
</feature>
<accession>A0A1X6NVY9</accession>
<evidence type="ECO:0000259" key="12">
    <source>
        <dbReference type="Pfam" id="PF05193"/>
    </source>
</evidence>
<evidence type="ECO:0000256" key="4">
    <source>
        <dbReference type="ARBA" id="ARBA00022723"/>
    </source>
</evidence>
<feature type="domain" description="Peptidase M16 N-terminal" evidence="11">
    <location>
        <begin position="105"/>
        <end position="250"/>
    </location>
</feature>
<feature type="domain" description="Peptidase M16 C-terminal" evidence="12">
    <location>
        <begin position="257"/>
        <end position="445"/>
    </location>
</feature>
<evidence type="ECO:0000256" key="7">
    <source>
        <dbReference type="ARBA" id="ARBA00023049"/>
    </source>
</evidence>
<keyword evidence="4" id="KW-0479">Metal-binding</keyword>
<protein>
    <recommendedName>
        <fullName evidence="15">Mitochondrial processing peptidase beta subunit</fullName>
    </recommendedName>
</protein>
<dbReference type="PANTHER" id="PTHR11851">
    <property type="entry name" value="METALLOPROTEASE"/>
    <property type="match status" value="1"/>
</dbReference>
<dbReference type="AlphaFoldDB" id="A0A1X6NVY9"/>
<comment type="subcellular location">
    <subcellularLocation>
        <location evidence="2">Mitochondrion</location>
    </subcellularLocation>
</comment>
<evidence type="ECO:0008006" key="15">
    <source>
        <dbReference type="Google" id="ProtNLM"/>
    </source>
</evidence>
<gene>
    <name evidence="13" type="ORF">BU14_0407s0006</name>
</gene>
<evidence type="ECO:0000313" key="14">
    <source>
        <dbReference type="Proteomes" id="UP000218209"/>
    </source>
</evidence>
<dbReference type="GO" id="GO:0004222">
    <property type="term" value="F:metalloendopeptidase activity"/>
    <property type="evidence" value="ECO:0007669"/>
    <property type="project" value="InterPro"/>
</dbReference>
<dbReference type="GO" id="GO:0005739">
    <property type="term" value="C:mitochondrion"/>
    <property type="evidence" value="ECO:0007669"/>
    <property type="project" value="UniProtKB-SubCell"/>
</dbReference>
<name>A0A1X6NVY9_PORUM</name>
<dbReference type="SUPFAM" id="SSF63411">
    <property type="entry name" value="LuxS/MPP-like metallohydrolase"/>
    <property type="match status" value="2"/>
</dbReference>
<dbReference type="GO" id="GO:0006508">
    <property type="term" value="P:proteolysis"/>
    <property type="evidence" value="ECO:0007669"/>
    <property type="project" value="UniProtKB-KW"/>
</dbReference>
<organism evidence="13 14">
    <name type="scientific">Porphyra umbilicalis</name>
    <name type="common">Purple laver</name>
    <name type="synonym">Red alga</name>
    <dbReference type="NCBI Taxonomy" id="2786"/>
    <lineage>
        <taxon>Eukaryota</taxon>
        <taxon>Rhodophyta</taxon>
        <taxon>Bangiophyceae</taxon>
        <taxon>Bangiales</taxon>
        <taxon>Bangiaceae</taxon>
        <taxon>Porphyra</taxon>
    </lineage>
</organism>
<keyword evidence="7" id="KW-0482">Metalloprotease</keyword>
<dbReference type="InterPro" id="IPR011765">
    <property type="entry name" value="Pept_M16_N"/>
</dbReference>
<proteinExistence type="inferred from homology"/>
<dbReference type="OrthoDB" id="10251424at2759"/>
<dbReference type="InterPro" id="IPR007863">
    <property type="entry name" value="Peptidase_M16_C"/>
</dbReference>
<dbReference type="GO" id="GO:0046872">
    <property type="term" value="F:metal ion binding"/>
    <property type="evidence" value="ECO:0007669"/>
    <property type="project" value="UniProtKB-KW"/>
</dbReference>
<dbReference type="Gene3D" id="3.30.830.10">
    <property type="entry name" value="Metalloenzyme, LuxS/M16 peptidase-like"/>
    <property type="match status" value="2"/>
</dbReference>
<evidence type="ECO:0000256" key="6">
    <source>
        <dbReference type="ARBA" id="ARBA00022833"/>
    </source>
</evidence>
<evidence type="ECO:0000256" key="1">
    <source>
        <dbReference type="ARBA" id="ARBA00001947"/>
    </source>
</evidence>
<evidence type="ECO:0000256" key="5">
    <source>
        <dbReference type="ARBA" id="ARBA00022801"/>
    </source>
</evidence>
<dbReference type="Pfam" id="PF00675">
    <property type="entry name" value="Peptidase_M16"/>
    <property type="match status" value="1"/>
</dbReference>
<evidence type="ECO:0000256" key="3">
    <source>
        <dbReference type="ARBA" id="ARBA00022670"/>
    </source>
</evidence>
<dbReference type="Proteomes" id="UP000218209">
    <property type="component" value="Unassembled WGS sequence"/>
</dbReference>
<evidence type="ECO:0000256" key="10">
    <source>
        <dbReference type="SAM" id="MobiDB-lite"/>
    </source>
</evidence>
<dbReference type="EMBL" id="KV919040">
    <property type="protein sequence ID" value="OSX72742.1"/>
    <property type="molecule type" value="Genomic_DNA"/>
</dbReference>
<keyword evidence="5" id="KW-0378">Hydrolase</keyword>
<evidence type="ECO:0000313" key="13">
    <source>
        <dbReference type="EMBL" id="OSX72742.1"/>
    </source>
</evidence>
<dbReference type="PROSITE" id="PS00143">
    <property type="entry name" value="INSULINASE"/>
    <property type="match status" value="1"/>
</dbReference>